<dbReference type="InterPro" id="IPR016167">
    <property type="entry name" value="FAD-bd_PCMH_sub1"/>
</dbReference>
<dbReference type="GO" id="GO:0071949">
    <property type="term" value="F:FAD binding"/>
    <property type="evidence" value="ECO:0007669"/>
    <property type="project" value="InterPro"/>
</dbReference>
<evidence type="ECO:0000313" key="8">
    <source>
        <dbReference type="Proteomes" id="UP000565579"/>
    </source>
</evidence>
<organism evidence="7 8">
    <name type="scientific">Nonomuraea rubra</name>
    <dbReference type="NCBI Taxonomy" id="46180"/>
    <lineage>
        <taxon>Bacteria</taxon>
        <taxon>Bacillati</taxon>
        <taxon>Actinomycetota</taxon>
        <taxon>Actinomycetes</taxon>
        <taxon>Streptosporangiales</taxon>
        <taxon>Streptosporangiaceae</taxon>
        <taxon>Nonomuraea</taxon>
    </lineage>
</organism>
<dbReference type="GO" id="GO:0016491">
    <property type="term" value="F:oxidoreductase activity"/>
    <property type="evidence" value="ECO:0007669"/>
    <property type="project" value="UniProtKB-KW"/>
</dbReference>
<evidence type="ECO:0000256" key="1">
    <source>
        <dbReference type="ARBA" id="ARBA00001974"/>
    </source>
</evidence>
<evidence type="ECO:0000259" key="6">
    <source>
        <dbReference type="PROSITE" id="PS51387"/>
    </source>
</evidence>
<keyword evidence="4" id="KW-0274">FAD</keyword>
<proteinExistence type="inferred from homology"/>
<reference evidence="7 8" key="1">
    <citation type="submission" date="2020-08" db="EMBL/GenBank/DDBJ databases">
        <title>Sequencing the genomes of 1000 actinobacteria strains.</title>
        <authorList>
            <person name="Klenk H.-P."/>
        </authorList>
    </citation>
    <scope>NUCLEOTIDE SEQUENCE [LARGE SCALE GENOMIC DNA]</scope>
    <source>
        <strain evidence="7 8">DSM 43768</strain>
    </source>
</reference>
<dbReference type="Gene3D" id="3.30.43.10">
    <property type="entry name" value="Uridine Diphospho-n-acetylenolpyruvylglucosamine Reductase, domain 2"/>
    <property type="match status" value="1"/>
</dbReference>
<name>A0A7X0NRW2_9ACTN</name>
<dbReference type="PANTHER" id="PTHR42973">
    <property type="entry name" value="BINDING OXIDOREDUCTASE, PUTATIVE (AFU_ORTHOLOGUE AFUA_1G17690)-RELATED"/>
    <property type="match status" value="1"/>
</dbReference>
<dbReference type="Gene3D" id="3.40.462.20">
    <property type="match status" value="1"/>
</dbReference>
<gene>
    <name evidence="7" type="ORF">HD593_003266</name>
</gene>
<dbReference type="InterPro" id="IPR016166">
    <property type="entry name" value="FAD-bd_PCMH"/>
</dbReference>
<dbReference type="AlphaFoldDB" id="A0A7X0NRW2"/>
<dbReference type="Gene3D" id="3.30.465.10">
    <property type="match status" value="1"/>
</dbReference>
<dbReference type="PROSITE" id="PS51387">
    <property type="entry name" value="FAD_PCMH"/>
    <property type="match status" value="1"/>
</dbReference>
<keyword evidence="3" id="KW-0285">Flavoprotein</keyword>
<comment type="similarity">
    <text evidence="2">Belongs to the oxygen-dependent FAD-linked oxidoreductase family.</text>
</comment>
<dbReference type="Proteomes" id="UP000565579">
    <property type="component" value="Unassembled WGS sequence"/>
</dbReference>
<feature type="domain" description="FAD-binding PCMH-type" evidence="6">
    <location>
        <begin position="29"/>
        <end position="200"/>
    </location>
</feature>
<dbReference type="PROSITE" id="PS00862">
    <property type="entry name" value="OX2_COVAL_FAD"/>
    <property type="match status" value="1"/>
</dbReference>
<dbReference type="InterPro" id="IPR036318">
    <property type="entry name" value="FAD-bd_PCMH-like_sf"/>
</dbReference>
<evidence type="ECO:0000256" key="5">
    <source>
        <dbReference type="ARBA" id="ARBA00023002"/>
    </source>
</evidence>
<dbReference type="PANTHER" id="PTHR42973:SF39">
    <property type="entry name" value="FAD-BINDING PCMH-TYPE DOMAIN-CONTAINING PROTEIN"/>
    <property type="match status" value="1"/>
</dbReference>
<dbReference type="InterPro" id="IPR006093">
    <property type="entry name" value="Oxy_OxRdtase_FAD_BS"/>
</dbReference>
<evidence type="ECO:0000313" key="7">
    <source>
        <dbReference type="EMBL" id="MBB6548471.1"/>
    </source>
</evidence>
<keyword evidence="8" id="KW-1185">Reference proteome</keyword>
<comment type="cofactor">
    <cofactor evidence="1">
        <name>FAD</name>
        <dbReference type="ChEBI" id="CHEBI:57692"/>
    </cofactor>
</comment>
<dbReference type="SUPFAM" id="SSF56176">
    <property type="entry name" value="FAD-binding/transporter-associated domain-like"/>
    <property type="match status" value="1"/>
</dbReference>
<evidence type="ECO:0000256" key="4">
    <source>
        <dbReference type="ARBA" id="ARBA00022827"/>
    </source>
</evidence>
<dbReference type="RefSeq" id="WP_185102957.1">
    <property type="nucleotide sequence ID" value="NZ_BAAAXY010000101.1"/>
</dbReference>
<evidence type="ECO:0000256" key="2">
    <source>
        <dbReference type="ARBA" id="ARBA00005466"/>
    </source>
</evidence>
<dbReference type="InterPro" id="IPR006094">
    <property type="entry name" value="Oxid_FAD_bind_N"/>
</dbReference>
<dbReference type="EMBL" id="JACHMI010000001">
    <property type="protein sequence ID" value="MBB6548471.1"/>
    <property type="molecule type" value="Genomic_DNA"/>
</dbReference>
<keyword evidence="5" id="KW-0560">Oxidoreductase</keyword>
<evidence type="ECO:0000256" key="3">
    <source>
        <dbReference type="ARBA" id="ARBA00022630"/>
    </source>
</evidence>
<accession>A0A7X0NRW2</accession>
<sequence length="432" mass="45628">MTTIPAALEGKIVLPGDQRYRLLRSTYTTVASPAAVLLPEDTAEVAAALRFAREQGLPLSVRSGGHGLSGRSTNDGGVVIDLSEMNRVEVIDRAARIVRVEAGARWAQVAQALAPYGLAISSGDHGNVGAGGLATGGGIGWLVRRYGLTIDHIRAAEVVLADGTVVRADAEHEPDLLWVVRGAGGGAGIVTAFEIEAIELREVGYAQIAVQVDRRGRALRQWADYLAEAPRELSTAVTLLPQGRSLVASITAVVATDDERQVVAAIEPLLRIGTTLGRQAQLAPYPALVSTAHLHANVGQQPSTTTNGLLTAMTGDDAAAITAAAAGPHQPLIQLRSLGGAVDDVPADATAFAHRRHGTMVVATTFPPQGGRALDAAWRPLAERVDGAYVNFESRPDKAAFERIYPGATGDRVRRLWNRYDPDGIFRGPWEA</sequence>
<dbReference type="Pfam" id="PF01565">
    <property type="entry name" value="FAD_binding_4"/>
    <property type="match status" value="1"/>
</dbReference>
<dbReference type="InterPro" id="IPR016169">
    <property type="entry name" value="FAD-bd_PCMH_sub2"/>
</dbReference>
<protein>
    <submittedName>
        <fullName evidence="7">FAD/FMN-containing dehydrogenase</fullName>
    </submittedName>
</protein>
<comment type="caution">
    <text evidence="7">The sequence shown here is derived from an EMBL/GenBank/DDBJ whole genome shotgun (WGS) entry which is preliminary data.</text>
</comment>
<dbReference type="InterPro" id="IPR050416">
    <property type="entry name" value="FAD-linked_Oxidoreductase"/>
</dbReference>